<sequence length="31" mass="2974">MTTVGTAEAESDFSEAVVIGTGYGAAVAPGD</sequence>
<dbReference type="EMBL" id="QLTT01000018">
    <property type="protein sequence ID" value="RAS58102.1"/>
    <property type="molecule type" value="Genomic_DNA"/>
</dbReference>
<evidence type="ECO:0000313" key="2">
    <source>
        <dbReference type="Proteomes" id="UP000248714"/>
    </source>
</evidence>
<protein>
    <submittedName>
        <fullName evidence="1">Uncharacterized protein</fullName>
    </submittedName>
</protein>
<organism evidence="1 2">
    <name type="scientific">Lentzea atacamensis</name>
    <dbReference type="NCBI Taxonomy" id="531938"/>
    <lineage>
        <taxon>Bacteria</taxon>
        <taxon>Bacillati</taxon>
        <taxon>Actinomycetota</taxon>
        <taxon>Actinomycetes</taxon>
        <taxon>Pseudonocardiales</taxon>
        <taxon>Pseudonocardiaceae</taxon>
        <taxon>Lentzea</taxon>
    </lineage>
</organism>
<name>A0ABX9DUV0_9PSEU</name>
<keyword evidence="2" id="KW-1185">Reference proteome</keyword>
<proteinExistence type="predicted"/>
<dbReference type="Proteomes" id="UP000248714">
    <property type="component" value="Unassembled WGS sequence"/>
</dbReference>
<reference evidence="1 2" key="1">
    <citation type="submission" date="2018-06" db="EMBL/GenBank/DDBJ databases">
        <title>Genomic Encyclopedia of Type Strains, Phase IV (KMG-IV): sequencing the most valuable type-strain genomes for metagenomic binning, comparative biology and taxonomic classification.</title>
        <authorList>
            <person name="Goeker M."/>
        </authorList>
    </citation>
    <scope>NUCLEOTIDE SEQUENCE [LARGE SCALE GENOMIC DNA]</scope>
    <source>
        <strain evidence="1 2">DSM 45479</strain>
    </source>
</reference>
<evidence type="ECO:0000313" key="1">
    <source>
        <dbReference type="EMBL" id="RAS58102.1"/>
    </source>
</evidence>
<comment type="caution">
    <text evidence="1">The sequence shown here is derived from an EMBL/GenBank/DDBJ whole genome shotgun (WGS) entry which is preliminary data.</text>
</comment>
<accession>A0ABX9DUV0</accession>
<gene>
    <name evidence="1" type="ORF">C8D87_11856</name>
</gene>